<evidence type="ECO:0000313" key="1">
    <source>
        <dbReference type="EMBL" id="RHX77557.1"/>
    </source>
</evidence>
<reference evidence="2" key="1">
    <citation type="submission" date="2018-05" db="EMBL/GenBank/DDBJ databases">
        <title>Leptospira yasudae sp. nov. and Leptospira stimsonii sp. nov., two pathogenic species of the genus Leptospira isolated from environmental sources.</title>
        <authorList>
            <person name="Casanovas-Massana A."/>
            <person name="Hamond C."/>
            <person name="Santos L.A."/>
            <person name="Hacker K.P."/>
            <person name="Balassiano I."/>
            <person name="Medeiros M.A."/>
            <person name="Reis M.G."/>
            <person name="Ko A.I."/>
            <person name="Wunder E.A."/>
        </authorList>
    </citation>
    <scope>NUCLEOTIDE SEQUENCE [LARGE SCALE GENOMIC DNA]</scope>
    <source>
        <strain evidence="2">B21</strain>
    </source>
</reference>
<protein>
    <recommendedName>
        <fullName evidence="3">Lipoprotein</fullName>
    </recommendedName>
</protein>
<organism evidence="1 2">
    <name type="scientific">Leptospira yasudae</name>
    <dbReference type="NCBI Taxonomy" id="2202201"/>
    <lineage>
        <taxon>Bacteria</taxon>
        <taxon>Pseudomonadati</taxon>
        <taxon>Spirochaetota</taxon>
        <taxon>Spirochaetia</taxon>
        <taxon>Leptospirales</taxon>
        <taxon>Leptospiraceae</taxon>
        <taxon>Leptospira</taxon>
    </lineage>
</organism>
<evidence type="ECO:0008006" key="3">
    <source>
        <dbReference type="Google" id="ProtNLM"/>
    </source>
</evidence>
<reference evidence="1 2" key="2">
    <citation type="journal article" date="2020" name="Int. J. Syst. Evol. Microbiol.">
        <title>Leptospira yasudae sp. nov. and Leptospira stimsonii sp. nov., two new species of the pathogenic group isolated from environmental sources.</title>
        <authorList>
            <person name="Casanovas-Massana A."/>
            <person name="Hamond C."/>
            <person name="Santos L.A."/>
            <person name="de Oliveira D."/>
            <person name="Hacker K.P."/>
            <person name="Balassiano I."/>
            <person name="Costa F."/>
            <person name="Medeiros M.A."/>
            <person name="Reis M.G."/>
            <person name="Ko A.I."/>
            <person name="Wunder E.A."/>
        </authorList>
    </citation>
    <scope>NUCLEOTIDE SEQUENCE [LARGE SCALE GENOMIC DNA]</scope>
    <source>
        <strain evidence="1 2">B21</strain>
    </source>
</reference>
<dbReference type="EMBL" id="QHCR01000014">
    <property type="protein sequence ID" value="RHX77557.1"/>
    <property type="molecule type" value="Genomic_DNA"/>
</dbReference>
<gene>
    <name evidence="1" type="ORF">DLM77_20850</name>
</gene>
<sequence>MLFVVSCNPNSGEERIGLSLGKYSFNEKTGHFTLLTQKDGYFEGVQWDKNWNLISISIYKDGNIESKIFKNGKVIRIEKRKDTDYEPYYVKHLDE</sequence>
<keyword evidence="2" id="KW-1185">Reference proteome</keyword>
<dbReference type="Proteomes" id="UP000285569">
    <property type="component" value="Unassembled WGS sequence"/>
</dbReference>
<comment type="caution">
    <text evidence="1">The sequence shown here is derived from an EMBL/GenBank/DDBJ whole genome shotgun (WGS) entry which is preliminary data.</text>
</comment>
<proteinExistence type="predicted"/>
<name>A0ABX9LZA0_9LEPT</name>
<evidence type="ECO:0000313" key="2">
    <source>
        <dbReference type="Proteomes" id="UP000285569"/>
    </source>
</evidence>
<accession>A0ABX9LZA0</accession>